<evidence type="ECO:0000256" key="1">
    <source>
        <dbReference type="SAM" id="MobiDB-lite"/>
    </source>
</evidence>
<reference evidence="2 3" key="1">
    <citation type="submission" date="2012-11" db="EMBL/GenBank/DDBJ databases">
        <authorList>
            <person name="Huguet-Tapia J.C."/>
            <person name="Durkin A.S."/>
            <person name="Pettis G.S."/>
            <person name="Badger J.H."/>
        </authorList>
    </citation>
    <scope>NUCLEOTIDE SEQUENCE [LARGE SCALE GENOMIC DNA]</scope>
    <source>
        <strain evidence="2 3">91-03</strain>
    </source>
</reference>
<organism evidence="2 3">
    <name type="scientific">Streptomyces ipomoeae 91-03</name>
    <dbReference type="NCBI Taxonomy" id="698759"/>
    <lineage>
        <taxon>Bacteria</taxon>
        <taxon>Bacillati</taxon>
        <taxon>Actinomycetota</taxon>
        <taxon>Actinomycetes</taxon>
        <taxon>Kitasatosporales</taxon>
        <taxon>Streptomycetaceae</taxon>
        <taxon>Streptomyces</taxon>
    </lineage>
</organism>
<feature type="region of interest" description="Disordered" evidence="1">
    <location>
        <begin position="1"/>
        <end position="28"/>
    </location>
</feature>
<proteinExistence type="predicted"/>
<evidence type="ECO:0000313" key="2">
    <source>
        <dbReference type="EMBL" id="EKX63271.1"/>
    </source>
</evidence>
<dbReference type="EMBL" id="AEJC01000440">
    <property type="protein sequence ID" value="EKX63271.1"/>
    <property type="molecule type" value="Genomic_DNA"/>
</dbReference>
<evidence type="ECO:0008006" key="4">
    <source>
        <dbReference type="Google" id="ProtNLM"/>
    </source>
</evidence>
<keyword evidence="3" id="KW-1185">Reference proteome</keyword>
<sequence length="57" mass="6294">MGAHICFEDEAGQGLRPPKGRTWAPRGQRPVVRVRSRNRGRVNIAGVVCYRPEPAAP</sequence>
<evidence type="ECO:0000313" key="3">
    <source>
        <dbReference type="Proteomes" id="UP000010411"/>
    </source>
</evidence>
<dbReference type="PATRIC" id="fig|698759.3.peg.6058"/>
<accession>L1KR77</accession>
<dbReference type="Proteomes" id="UP000010411">
    <property type="component" value="Unassembled WGS sequence"/>
</dbReference>
<gene>
    <name evidence="2" type="ORF">STRIP9103_05134</name>
</gene>
<comment type="caution">
    <text evidence="2">The sequence shown here is derived from an EMBL/GenBank/DDBJ whole genome shotgun (WGS) entry which is preliminary data.</text>
</comment>
<protein>
    <recommendedName>
        <fullName evidence="4">Transposase</fullName>
    </recommendedName>
</protein>
<name>L1KR77_9ACTN</name>
<dbReference type="AlphaFoldDB" id="L1KR77"/>